<comment type="caution">
    <text evidence="2">The sequence shown here is derived from an EMBL/GenBank/DDBJ whole genome shotgun (WGS) entry which is preliminary data.</text>
</comment>
<evidence type="ECO:0000256" key="1">
    <source>
        <dbReference type="SAM" id="MobiDB-lite"/>
    </source>
</evidence>
<reference evidence="2 3" key="1">
    <citation type="journal article" date="2016" name="Genome Biol. Evol.">
        <title>Divergent and convergent evolution of fungal pathogenicity.</title>
        <authorList>
            <person name="Shang Y."/>
            <person name="Xiao G."/>
            <person name="Zheng P."/>
            <person name="Cen K."/>
            <person name="Zhan S."/>
            <person name="Wang C."/>
        </authorList>
    </citation>
    <scope>NUCLEOTIDE SEQUENCE [LARGE SCALE GENOMIC DNA]</scope>
    <source>
        <strain evidence="2 3">ARSEF 2679</strain>
    </source>
</reference>
<dbReference type="GeneID" id="30025530"/>
<evidence type="ECO:0000313" key="2">
    <source>
        <dbReference type="EMBL" id="OAA52855.1"/>
    </source>
</evidence>
<dbReference type="OrthoDB" id="5213490at2759"/>
<keyword evidence="3" id="KW-1185">Reference proteome</keyword>
<proteinExistence type="predicted"/>
<feature type="compositionally biased region" description="Polar residues" evidence="1">
    <location>
        <begin position="64"/>
        <end position="75"/>
    </location>
</feature>
<organism evidence="2 3">
    <name type="scientific">Cordyceps fumosorosea (strain ARSEF 2679)</name>
    <name type="common">Isaria fumosorosea</name>
    <dbReference type="NCBI Taxonomy" id="1081104"/>
    <lineage>
        <taxon>Eukaryota</taxon>
        <taxon>Fungi</taxon>
        <taxon>Dikarya</taxon>
        <taxon>Ascomycota</taxon>
        <taxon>Pezizomycotina</taxon>
        <taxon>Sordariomycetes</taxon>
        <taxon>Hypocreomycetidae</taxon>
        <taxon>Hypocreales</taxon>
        <taxon>Cordycipitaceae</taxon>
        <taxon>Cordyceps</taxon>
    </lineage>
</organism>
<feature type="region of interest" description="Disordered" evidence="1">
    <location>
        <begin position="64"/>
        <end position="92"/>
    </location>
</feature>
<name>A0A162I6B0_CORFA</name>
<dbReference type="AlphaFoldDB" id="A0A162I6B0"/>
<accession>A0A162I6B0</accession>
<gene>
    <name evidence="2" type="ORF">ISF_09238</name>
</gene>
<sequence>MSHSSQTSSRRRPGMLKGLRQLRLEFEPDTLGEDIAAAEDVDAEQLMISGERGFSFFEDESYHSTRPSLNANSRSGRCPGSDGGSATDASGVRTLGLEKSVRDNEEFITHQDEWNGCGLELRVWAGPVQPHKNPIINEYRQLVLNYGSLRDGVGPASPCQVHAGVPERSLIFHTAWRTAIMPPGELVPPALEDVAGMGDVLAALKRHRATARFQYDNLKRERRDVALSAPLGAPHFFWTGNLEVSTKQ</sequence>
<dbReference type="RefSeq" id="XP_018699944.1">
    <property type="nucleotide sequence ID" value="XM_018852841.1"/>
</dbReference>
<evidence type="ECO:0000313" key="3">
    <source>
        <dbReference type="Proteomes" id="UP000076744"/>
    </source>
</evidence>
<protein>
    <submittedName>
        <fullName evidence="2">Uncharacterized protein</fullName>
    </submittedName>
</protein>
<dbReference type="Proteomes" id="UP000076744">
    <property type="component" value="Unassembled WGS sequence"/>
</dbReference>
<dbReference type="EMBL" id="AZHB01000044">
    <property type="protein sequence ID" value="OAA52855.1"/>
    <property type="molecule type" value="Genomic_DNA"/>
</dbReference>